<name>K0SDL3_THAOC</name>
<comment type="caution">
    <text evidence="2">The sequence shown here is derived from an EMBL/GenBank/DDBJ whole genome shotgun (WGS) entry which is preliminary data.</text>
</comment>
<feature type="region of interest" description="Disordered" evidence="1">
    <location>
        <begin position="136"/>
        <end position="165"/>
    </location>
</feature>
<keyword evidence="3" id="KW-1185">Reference proteome</keyword>
<sequence>MPWPLSELSGHRHRISGFLFVLAPSRHNAAGRSDRSRRGPMETRSRWRGCNVDSTKGPFEKLGRAAVGGVERPTVCVIITLITARSTTHSPLVYLSLLLLFSPSKAFEGGEVGQNAENETDNDRYFRLESSPVRAAAKEVAHRTPQRPQPTADERSSLTMVQTWT</sequence>
<organism evidence="2 3">
    <name type="scientific">Thalassiosira oceanica</name>
    <name type="common">Marine diatom</name>
    <dbReference type="NCBI Taxonomy" id="159749"/>
    <lineage>
        <taxon>Eukaryota</taxon>
        <taxon>Sar</taxon>
        <taxon>Stramenopiles</taxon>
        <taxon>Ochrophyta</taxon>
        <taxon>Bacillariophyta</taxon>
        <taxon>Coscinodiscophyceae</taxon>
        <taxon>Thalassiosirophycidae</taxon>
        <taxon>Thalassiosirales</taxon>
        <taxon>Thalassiosiraceae</taxon>
        <taxon>Thalassiosira</taxon>
    </lineage>
</organism>
<feature type="compositionally biased region" description="Basic and acidic residues" evidence="1">
    <location>
        <begin position="32"/>
        <end position="45"/>
    </location>
</feature>
<reference evidence="2 3" key="1">
    <citation type="journal article" date="2012" name="Genome Biol.">
        <title>Genome and low-iron response of an oceanic diatom adapted to chronic iron limitation.</title>
        <authorList>
            <person name="Lommer M."/>
            <person name="Specht M."/>
            <person name="Roy A.S."/>
            <person name="Kraemer L."/>
            <person name="Andreson R."/>
            <person name="Gutowska M.A."/>
            <person name="Wolf J."/>
            <person name="Bergner S.V."/>
            <person name="Schilhabel M.B."/>
            <person name="Klostermeier U.C."/>
            <person name="Beiko R.G."/>
            <person name="Rosenstiel P."/>
            <person name="Hippler M."/>
            <person name="Laroche J."/>
        </authorList>
    </citation>
    <scope>NUCLEOTIDE SEQUENCE [LARGE SCALE GENOMIC DNA]</scope>
    <source>
        <strain evidence="2 3">CCMP1005</strain>
    </source>
</reference>
<dbReference type="Proteomes" id="UP000266841">
    <property type="component" value="Unassembled WGS sequence"/>
</dbReference>
<evidence type="ECO:0000313" key="3">
    <source>
        <dbReference type="Proteomes" id="UP000266841"/>
    </source>
</evidence>
<feature type="region of interest" description="Disordered" evidence="1">
    <location>
        <begin position="29"/>
        <end position="49"/>
    </location>
</feature>
<dbReference type="EMBL" id="AGNL01017562">
    <property type="protein sequence ID" value="EJK64173.1"/>
    <property type="molecule type" value="Genomic_DNA"/>
</dbReference>
<proteinExistence type="predicted"/>
<gene>
    <name evidence="2" type="ORF">THAOC_15118</name>
</gene>
<evidence type="ECO:0000256" key="1">
    <source>
        <dbReference type="SAM" id="MobiDB-lite"/>
    </source>
</evidence>
<accession>K0SDL3</accession>
<evidence type="ECO:0000313" key="2">
    <source>
        <dbReference type="EMBL" id="EJK64173.1"/>
    </source>
</evidence>
<dbReference type="AlphaFoldDB" id="K0SDL3"/>
<protein>
    <submittedName>
        <fullName evidence="2">Uncharacterized protein</fullName>
    </submittedName>
</protein>